<reference evidence="3 4" key="1">
    <citation type="submission" date="2019-02" db="EMBL/GenBank/DDBJ databases">
        <title>Genome of a new Bacteroidetes strain.</title>
        <authorList>
            <person name="Pitt A."/>
        </authorList>
    </citation>
    <scope>NUCLEOTIDE SEQUENCE [LARGE SCALE GENOMIC DNA]</scope>
    <source>
        <strain evidence="3 4">50C-KIRBA</strain>
    </source>
</reference>
<evidence type="ECO:0000256" key="1">
    <source>
        <dbReference type="ARBA" id="ARBA00007637"/>
    </source>
</evidence>
<dbReference type="PANTHER" id="PTHR43000">
    <property type="entry name" value="DTDP-D-GLUCOSE 4,6-DEHYDRATASE-RELATED"/>
    <property type="match status" value="1"/>
</dbReference>
<keyword evidence="4" id="KW-1185">Reference proteome</keyword>
<evidence type="ECO:0000313" key="4">
    <source>
        <dbReference type="Proteomes" id="UP001318301"/>
    </source>
</evidence>
<name>A0ABX0EUM8_9BACT</name>
<dbReference type="Proteomes" id="UP001318301">
    <property type="component" value="Unassembled WGS sequence"/>
</dbReference>
<dbReference type="Gene3D" id="3.40.50.720">
    <property type="entry name" value="NAD(P)-binding Rossmann-like Domain"/>
    <property type="match status" value="1"/>
</dbReference>
<sequence>MKILITGANGYVGARLAAYFAKQGHQVIPLVRKLDRNHLAWASHMLDVLKGDIKEEETIQRIASIEADVIIHLVSLDHRQSEADPSVVNEVNVLPTWRLLHACIPHGLKKFIYFSTAQVYGGKMTGEVNETYPINTGNIYGLTHFLGENICQHFNTNSSCNVISVRLSNSYGSPVFEENNCWWLAINDLCRSAYYQKEIRLLSDGSPQRDFIHGNDVCQALDLLIGSADKIKDNVYHISSGNTISLLGLACKIQAVYESRFGINLPIYTIHGLVDSKQVLDNHPQFMISNQKLQELGFLPQMTLEEGIMELFDYFEQQ</sequence>
<feature type="domain" description="NAD-dependent epimerase/dehydratase" evidence="2">
    <location>
        <begin position="3"/>
        <end position="237"/>
    </location>
</feature>
<accession>A0ABX0EUM8</accession>
<evidence type="ECO:0000313" key="3">
    <source>
        <dbReference type="EMBL" id="NGZ43793.1"/>
    </source>
</evidence>
<organism evidence="3 4">
    <name type="scientific">Aquirufa beregesia</name>
    <dbReference type="NCBI Taxonomy" id="2516556"/>
    <lineage>
        <taxon>Bacteria</taxon>
        <taxon>Pseudomonadati</taxon>
        <taxon>Bacteroidota</taxon>
        <taxon>Cytophagia</taxon>
        <taxon>Cytophagales</taxon>
        <taxon>Flectobacillaceae</taxon>
        <taxon>Aquirufa</taxon>
    </lineage>
</organism>
<dbReference type="RefSeq" id="WP_166229431.1">
    <property type="nucleotide sequence ID" value="NZ_CBCSIJ010000004.1"/>
</dbReference>
<dbReference type="EMBL" id="SEWW01000002">
    <property type="protein sequence ID" value="NGZ43793.1"/>
    <property type="molecule type" value="Genomic_DNA"/>
</dbReference>
<evidence type="ECO:0000259" key="2">
    <source>
        <dbReference type="Pfam" id="PF01370"/>
    </source>
</evidence>
<comment type="similarity">
    <text evidence="1">Belongs to the NAD(P)-dependent epimerase/dehydratase family.</text>
</comment>
<comment type="caution">
    <text evidence="3">The sequence shown here is derived from an EMBL/GenBank/DDBJ whole genome shotgun (WGS) entry which is preliminary data.</text>
</comment>
<proteinExistence type="inferred from homology"/>
<protein>
    <submittedName>
        <fullName evidence="3">NAD(P)-dependent oxidoreductase</fullName>
    </submittedName>
</protein>
<dbReference type="SUPFAM" id="SSF51735">
    <property type="entry name" value="NAD(P)-binding Rossmann-fold domains"/>
    <property type="match status" value="1"/>
</dbReference>
<dbReference type="InterPro" id="IPR036291">
    <property type="entry name" value="NAD(P)-bd_dom_sf"/>
</dbReference>
<dbReference type="InterPro" id="IPR001509">
    <property type="entry name" value="Epimerase_deHydtase"/>
</dbReference>
<dbReference type="Pfam" id="PF01370">
    <property type="entry name" value="Epimerase"/>
    <property type="match status" value="1"/>
</dbReference>
<gene>
    <name evidence="3" type="ORF">EWU23_04815</name>
</gene>
<dbReference type="CDD" id="cd08946">
    <property type="entry name" value="SDR_e"/>
    <property type="match status" value="1"/>
</dbReference>